<keyword evidence="11" id="KW-1185">Reference proteome</keyword>
<dbReference type="GO" id="GO:0005737">
    <property type="term" value="C:cytoplasm"/>
    <property type="evidence" value="ECO:0007669"/>
    <property type="project" value="TreeGrafter"/>
</dbReference>
<name>A0A2N5CVG2_9CAUL</name>
<keyword evidence="4" id="KW-0223">Dioxygenase</keyword>
<dbReference type="GO" id="GO:0005506">
    <property type="term" value="F:iron ion binding"/>
    <property type="evidence" value="ECO:0007669"/>
    <property type="project" value="InterPro"/>
</dbReference>
<dbReference type="EMBL" id="CP026100">
    <property type="protein sequence ID" value="AYV46886.1"/>
    <property type="molecule type" value="Genomic_DNA"/>
</dbReference>
<dbReference type="AlphaFoldDB" id="A0A2N5CVG2"/>
<protein>
    <submittedName>
        <fullName evidence="9">Proline hydroxylase</fullName>
    </submittedName>
</protein>
<dbReference type="Proteomes" id="UP000281192">
    <property type="component" value="Chromosome"/>
</dbReference>
<reference evidence="8 11" key="2">
    <citation type="submission" date="2018-01" db="EMBL/GenBank/DDBJ databases">
        <title>Complete genome sequence of Caulobacter flavus RHGG3.</title>
        <authorList>
            <person name="Yang E."/>
        </authorList>
    </citation>
    <scope>NUCLEOTIDE SEQUENCE [LARGE SCALE GENOMIC DNA]</scope>
    <source>
        <strain evidence="8 11">RHGG3</strain>
    </source>
</reference>
<keyword evidence="5" id="KW-0560">Oxidoreductase</keyword>
<evidence type="ECO:0000256" key="5">
    <source>
        <dbReference type="ARBA" id="ARBA00023002"/>
    </source>
</evidence>
<keyword evidence="3" id="KW-0847">Vitamin C</keyword>
<dbReference type="InterPro" id="IPR006620">
    <property type="entry name" value="Pro_4_hyd_alph"/>
</dbReference>
<evidence type="ECO:0000256" key="3">
    <source>
        <dbReference type="ARBA" id="ARBA00022896"/>
    </source>
</evidence>
<dbReference type="PANTHER" id="PTHR12117">
    <property type="entry name" value="HISTONE ACETYLTRANSFERASE COMPLEX"/>
    <property type="match status" value="1"/>
</dbReference>
<dbReference type="SMART" id="SM00702">
    <property type="entry name" value="P4Hc"/>
    <property type="match status" value="1"/>
</dbReference>
<dbReference type="InterPro" id="IPR039558">
    <property type="entry name" value="TPA1/OFD1_N"/>
</dbReference>
<dbReference type="GO" id="GO:0031543">
    <property type="term" value="F:peptidyl-proline dioxygenase activity"/>
    <property type="evidence" value="ECO:0007669"/>
    <property type="project" value="TreeGrafter"/>
</dbReference>
<dbReference type="KEGG" id="cfh:C1707_11775"/>
<evidence type="ECO:0000256" key="6">
    <source>
        <dbReference type="ARBA" id="ARBA00023004"/>
    </source>
</evidence>
<evidence type="ECO:0000256" key="4">
    <source>
        <dbReference type="ARBA" id="ARBA00022964"/>
    </source>
</evidence>
<evidence type="ECO:0000256" key="1">
    <source>
        <dbReference type="ARBA" id="ARBA00001961"/>
    </source>
</evidence>
<comment type="cofactor">
    <cofactor evidence="1">
        <name>L-ascorbate</name>
        <dbReference type="ChEBI" id="CHEBI:38290"/>
    </cofactor>
</comment>
<evidence type="ECO:0000313" key="10">
    <source>
        <dbReference type="Proteomes" id="UP000234483"/>
    </source>
</evidence>
<evidence type="ECO:0000259" key="7">
    <source>
        <dbReference type="PROSITE" id="PS51471"/>
    </source>
</evidence>
<feature type="domain" description="Fe2OG dioxygenase" evidence="7">
    <location>
        <begin position="143"/>
        <end position="240"/>
    </location>
</feature>
<dbReference type="EMBL" id="PJRQ01000015">
    <property type="protein sequence ID" value="PLR17794.1"/>
    <property type="molecule type" value="Genomic_DNA"/>
</dbReference>
<evidence type="ECO:0000313" key="9">
    <source>
        <dbReference type="EMBL" id="PLR17794.1"/>
    </source>
</evidence>
<dbReference type="PANTHER" id="PTHR12117:SF0">
    <property type="entry name" value="PROLYL 3-HYDROXYLASE OGFOD1"/>
    <property type="match status" value="1"/>
</dbReference>
<dbReference type="InterPro" id="IPR051842">
    <property type="entry name" value="uS12_prolyl_hydroxylase"/>
</dbReference>
<sequence>MSEPPILRLDPALDPAALAAVYARDGVVRIPGIFEPATADVLARMLEQGMDWDVVVSTETGKAEVLDRAKIQQLGGAAVGEKLKAATLRARSGFAYVYLGYPMINAYLSGRNPGHPIHDLTDFLNGPEMIAFGAQVIGEPGITKLDAQATLYRPGDFLTRHDDTGEGDRRAAYTISLTREWRSDWGGQLLFHDDLGDIERGYAPAFNTMTIFKVPRQHSVAPVAPYAGAPRLMITGWLKDSPPSGQPRQG</sequence>
<keyword evidence="2" id="KW-0479">Metal-binding</keyword>
<dbReference type="InterPro" id="IPR005123">
    <property type="entry name" value="Oxoglu/Fe-dep_dioxygenase_dom"/>
</dbReference>
<organism evidence="9 10">
    <name type="scientific">Caulobacter flavus</name>
    <dbReference type="NCBI Taxonomy" id="1679497"/>
    <lineage>
        <taxon>Bacteria</taxon>
        <taxon>Pseudomonadati</taxon>
        <taxon>Pseudomonadota</taxon>
        <taxon>Alphaproteobacteria</taxon>
        <taxon>Caulobacterales</taxon>
        <taxon>Caulobacteraceae</taxon>
        <taxon>Caulobacter</taxon>
    </lineage>
</organism>
<proteinExistence type="predicted"/>
<gene>
    <name evidence="8" type="ORF">C1707_11775</name>
    <name evidence="9" type="ORF">CFHF_08190</name>
</gene>
<dbReference type="OrthoDB" id="9783171at2"/>
<evidence type="ECO:0000256" key="2">
    <source>
        <dbReference type="ARBA" id="ARBA00022723"/>
    </source>
</evidence>
<keyword evidence="6" id="KW-0408">Iron</keyword>
<dbReference type="RefSeq" id="WP_101712528.1">
    <property type="nucleotide sequence ID" value="NZ_CP026100.1"/>
</dbReference>
<dbReference type="GO" id="GO:0031418">
    <property type="term" value="F:L-ascorbic acid binding"/>
    <property type="evidence" value="ECO:0007669"/>
    <property type="project" value="UniProtKB-KW"/>
</dbReference>
<accession>A0A2N5CVG2</accession>
<evidence type="ECO:0000313" key="8">
    <source>
        <dbReference type="EMBL" id="AYV46886.1"/>
    </source>
</evidence>
<dbReference type="Pfam" id="PF13661">
    <property type="entry name" value="2OG-FeII_Oxy_4"/>
    <property type="match status" value="1"/>
</dbReference>
<dbReference type="Gene3D" id="2.60.120.620">
    <property type="entry name" value="q2cbj1_9rhob like domain"/>
    <property type="match status" value="1"/>
</dbReference>
<dbReference type="PROSITE" id="PS51471">
    <property type="entry name" value="FE2OG_OXY"/>
    <property type="match status" value="1"/>
</dbReference>
<dbReference type="GO" id="GO:0006449">
    <property type="term" value="P:regulation of translational termination"/>
    <property type="evidence" value="ECO:0007669"/>
    <property type="project" value="TreeGrafter"/>
</dbReference>
<evidence type="ECO:0000313" key="11">
    <source>
        <dbReference type="Proteomes" id="UP000281192"/>
    </source>
</evidence>
<reference evidence="9 10" key="1">
    <citation type="submission" date="2017-12" db="EMBL/GenBank/DDBJ databases">
        <title>The genome sequence of Caulobacter flavus CGMCC1 15093.</title>
        <authorList>
            <person name="Gao J."/>
            <person name="Mao X."/>
            <person name="Sun J."/>
        </authorList>
    </citation>
    <scope>NUCLEOTIDE SEQUENCE [LARGE SCALE GENOMIC DNA]</scope>
    <source>
        <strain evidence="9 10">CGMCC1 15093</strain>
    </source>
</reference>
<dbReference type="Proteomes" id="UP000234483">
    <property type="component" value="Unassembled WGS sequence"/>
</dbReference>